<dbReference type="RefSeq" id="WP_248934708.1">
    <property type="nucleotide sequence ID" value="NZ_JAKILF010000001.1"/>
</dbReference>
<gene>
    <name evidence="2" type="ORF">ACFOE0_22230</name>
</gene>
<dbReference type="SUPFAM" id="SSF51182">
    <property type="entry name" value="RmlC-like cupins"/>
    <property type="match status" value="1"/>
</dbReference>
<evidence type="ECO:0000313" key="2">
    <source>
        <dbReference type="EMBL" id="MFC3140878.1"/>
    </source>
</evidence>
<evidence type="ECO:0000259" key="1">
    <source>
        <dbReference type="Pfam" id="PF05523"/>
    </source>
</evidence>
<proteinExistence type="predicted"/>
<dbReference type="InterPro" id="IPR014710">
    <property type="entry name" value="RmlC-like_jellyroll"/>
</dbReference>
<evidence type="ECO:0000313" key="3">
    <source>
        <dbReference type="Proteomes" id="UP001595621"/>
    </source>
</evidence>
<keyword evidence="3" id="KW-1185">Reference proteome</keyword>
<dbReference type="InterPro" id="IPR011051">
    <property type="entry name" value="RmlC_Cupin_sf"/>
</dbReference>
<protein>
    <submittedName>
        <fullName evidence="2">Sugar 3,4-ketoisomerase</fullName>
    </submittedName>
</protein>
<name>A0ABV7GJL2_9GAMM</name>
<dbReference type="InterPro" id="IPR008894">
    <property type="entry name" value="QdtA_cupin_dom"/>
</dbReference>
<dbReference type="Gene3D" id="2.60.120.10">
    <property type="entry name" value="Jelly Rolls"/>
    <property type="match status" value="1"/>
</dbReference>
<organism evidence="2 3">
    <name type="scientific">Shewanella submarina</name>
    <dbReference type="NCBI Taxonomy" id="2016376"/>
    <lineage>
        <taxon>Bacteria</taxon>
        <taxon>Pseudomonadati</taxon>
        <taxon>Pseudomonadota</taxon>
        <taxon>Gammaproteobacteria</taxon>
        <taxon>Alteromonadales</taxon>
        <taxon>Shewanellaceae</taxon>
        <taxon>Shewanella</taxon>
    </lineage>
</organism>
<accession>A0ABV7GJL2</accession>
<reference evidence="3" key="1">
    <citation type="journal article" date="2019" name="Int. J. Syst. Evol. Microbiol.">
        <title>The Global Catalogue of Microorganisms (GCM) 10K type strain sequencing project: providing services to taxonomists for standard genome sequencing and annotation.</title>
        <authorList>
            <consortium name="The Broad Institute Genomics Platform"/>
            <consortium name="The Broad Institute Genome Sequencing Center for Infectious Disease"/>
            <person name="Wu L."/>
            <person name="Ma J."/>
        </authorList>
    </citation>
    <scope>NUCLEOTIDE SEQUENCE [LARGE SCALE GENOMIC DNA]</scope>
    <source>
        <strain evidence="3">KCTC 52277</strain>
    </source>
</reference>
<comment type="caution">
    <text evidence="2">The sequence shown here is derived from an EMBL/GenBank/DDBJ whole genome shotgun (WGS) entry which is preliminary data.</text>
</comment>
<feature type="domain" description="Sugar 3,4-ketoisomerase QdtA cupin" evidence="1">
    <location>
        <begin position="4"/>
        <end position="130"/>
    </location>
</feature>
<dbReference type="Proteomes" id="UP001595621">
    <property type="component" value="Unassembled WGS sequence"/>
</dbReference>
<sequence>MSIVKMLKFNALGDERGSLIALEQNNNIPFEVRRIYYIFDTKKNVIRGLHAHKNLKQVAIAIKGSCRFVLDDGTAREDVWLKSPNEGLLIDSCLWREMHDFSEDCVLMVVASEKYDESDYIRNYEDFLKECEANDPSTK</sequence>
<dbReference type="EMBL" id="JBHRTD010000018">
    <property type="protein sequence ID" value="MFC3140878.1"/>
    <property type="molecule type" value="Genomic_DNA"/>
</dbReference>
<dbReference type="Pfam" id="PF05523">
    <property type="entry name" value="FdtA"/>
    <property type="match status" value="1"/>
</dbReference>
<dbReference type="CDD" id="cd20292">
    <property type="entry name" value="cupin_QdtA-like"/>
    <property type="match status" value="1"/>
</dbReference>